<sequence>MSKKLEAVFTYLILAVLAVAVLFPVGAFVGAALSPDRAGRPVPGVVEWSNFATAWQEADFARAMTVSLIITCSAVAGQLILAVLGGYGFGVLGVSGHKVLYPLIVLGMMISTEAIIVPLYYQFRSWGLTNSLPGVILIHLGMGVPFGIFWMRAAFRSLPGSLFESAELDGAGPLRMLWSVALPLVRPAITTLLLLSFMWTWNDYFISLVFLHGDNQPATVALGVFQGRHLTLFNLMAAGGLIVAAPVLILYVIFQRKFISGMLAGALKE</sequence>
<dbReference type="PROSITE" id="PS50928">
    <property type="entry name" value="ABC_TM1"/>
    <property type="match status" value="1"/>
</dbReference>
<dbReference type="PANTHER" id="PTHR43744">
    <property type="entry name" value="ABC TRANSPORTER PERMEASE PROTEIN MG189-RELATED-RELATED"/>
    <property type="match status" value="1"/>
</dbReference>
<keyword evidence="5 7" id="KW-1133">Transmembrane helix</keyword>
<evidence type="ECO:0000259" key="8">
    <source>
        <dbReference type="PROSITE" id="PS50928"/>
    </source>
</evidence>
<feature type="transmembrane region" description="Helical" evidence="7">
    <location>
        <begin position="232"/>
        <end position="254"/>
    </location>
</feature>
<feature type="transmembrane region" description="Helical" evidence="7">
    <location>
        <begin position="135"/>
        <end position="155"/>
    </location>
</feature>
<keyword evidence="6 7" id="KW-0472">Membrane</keyword>
<accession>A0A2A9CSQ4</accession>
<dbReference type="PANTHER" id="PTHR43744:SF12">
    <property type="entry name" value="ABC TRANSPORTER PERMEASE PROTEIN MG189-RELATED"/>
    <property type="match status" value="1"/>
</dbReference>
<keyword evidence="10" id="KW-1185">Reference proteome</keyword>
<keyword evidence="4 7" id="KW-0812">Transmembrane</keyword>
<evidence type="ECO:0000256" key="5">
    <source>
        <dbReference type="ARBA" id="ARBA00022989"/>
    </source>
</evidence>
<dbReference type="AlphaFoldDB" id="A0A2A9CSQ4"/>
<name>A0A2A9CSQ4_9ACTN</name>
<dbReference type="InterPro" id="IPR035906">
    <property type="entry name" value="MetI-like_sf"/>
</dbReference>
<evidence type="ECO:0000313" key="9">
    <source>
        <dbReference type="EMBL" id="PFG17156.1"/>
    </source>
</evidence>
<organism evidence="9 10">
    <name type="scientific">Propionicimonas paludicola</name>
    <dbReference type="NCBI Taxonomy" id="185243"/>
    <lineage>
        <taxon>Bacteria</taxon>
        <taxon>Bacillati</taxon>
        <taxon>Actinomycetota</taxon>
        <taxon>Actinomycetes</taxon>
        <taxon>Propionibacteriales</taxon>
        <taxon>Nocardioidaceae</taxon>
        <taxon>Propionicimonas</taxon>
    </lineage>
</organism>
<feature type="transmembrane region" description="Helical" evidence="7">
    <location>
        <begin position="99"/>
        <end position="123"/>
    </location>
</feature>
<dbReference type="Gene3D" id="1.10.3720.10">
    <property type="entry name" value="MetI-like"/>
    <property type="match status" value="1"/>
</dbReference>
<evidence type="ECO:0000256" key="6">
    <source>
        <dbReference type="ARBA" id="ARBA00023136"/>
    </source>
</evidence>
<comment type="subcellular location">
    <subcellularLocation>
        <location evidence="1 7">Cell membrane</location>
        <topology evidence="1 7">Multi-pass membrane protein</topology>
    </subcellularLocation>
</comment>
<dbReference type="GO" id="GO:0005886">
    <property type="term" value="C:plasma membrane"/>
    <property type="evidence" value="ECO:0007669"/>
    <property type="project" value="UniProtKB-SubCell"/>
</dbReference>
<keyword evidence="2 7" id="KW-0813">Transport</keyword>
<comment type="caution">
    <text evidence="9">The sequence shown here is derived from an EMBL/GenBank/DDBJ whole genome shotgun (WGS) entry which is preliminary data.</text>
</comment>
<proteinExistence type="inferred from homology"/>
<evidence type="ECO:0000313" key="10">
    <source>
        <dbReference type="Proteomes" id="UP000226079"/>
    </source>
</evidence>
<comment type="similarity">
    <text evidence="7">Belongs to the binding-protein-dependent transport system permease family.</text>
</comment>
<evidence type="ECO:0000256" key="3">
    <source>
        <dbReference type="ARBA" id="ARBA00022475"/>
    </source>
</evidence>
<dbReference type="SUPFAM" id="SSF161098">
    <property type="entry name" value="MetI-like"/>
    <property type="match status" value="1"/>
</dbReference>
<dbReference type="CDD" id="cd06261">
    <property type="entry name" value="TM_PBP2"/>
    <property type="match status" value="1"/>
</dbReference>
<dbReference type="Pfam" id="PF00528">
    <property type="entry name" value="BPD_transp_1"/>
    <property type="match status" value="1"/>
</dbReference>
<feature type="transmembrane region" description="Helical" evidence="7">
    <location>
        <begin position="63"/>
        <end position="87"/>
    </location>
</feature>
<feature type="transmembrane region" description="Helical" evidence="7">
    <location>
        <begin position="176"/>
        <end position="201"/>
    </location>
</feature>
<keyword evidence="3" id="KW-1003">Cell membrane</keyword>
<dbReference type="InterPro" id="IPR000515">
    <property type="entry name" value="MetI-like"/>
</dbReference>
<feature type="domain" description="ABC transmembrane type-1" evidence="8">
    <location>
        <begin position="64"/>
        <end position="254"/>
    </location>
</feature>
<gene>
    <name evidence="9" type="ORF">ATK74_1718</name>
</gene>
<evidence type="ECO:0000256" key="2">
    <source>
        <dbReference type="ARBA" id="ARBA00022448"/>
    </source>
</evidence>
<dbReference type="OrthoDB" id="61122at2"/>
<dbReference type="RefSeq" id="WP_098460615.1">
    <property type="nucleotide sequence ID" value="NZ_PDJC01000001.1"/>
</dbReference>
<dbReference type="Proteomes" id="UP000226079">
    <property type="component" value="Unassembled WGS sequence"/>
</dbReference>
<protein>
    <submittedName>
        <fullName evidence="9">Carbohydrate ABC transporter membrane protein 2 (CUT1 family)</fullName>
    </submittedName>
</protein>
<dbReference type="EMBL" id="PDJC01000001">
    <property type="protein sequence ID" value="PFG17156.1"/>
    <property type="molecule type" value="Genomic_DNA"/>
</dbReference>
<evidence type="ECO:0000256" key="4">
    <source>
        <dbReference type="ARBA" id="ARBA00022692"/>
    </source>
</evidence>
<reference evidence="9 10" key="1">
    <citation type="submission" date="2017-10" db="EMBL/GenBank/DDBJ databases">
        <title>Sequencing the genomes of 1000 actinobacteria strains.</title>
        <authorList>
            <person name="Klenk H.-P."/>
        </authorList>
    </citation>
    <scope>NUCLEOTIDE SEQUENCE [LARGE SCALE GENOMIC DNA]</scope>
    <source>
        <strain evidence="9 10">DSM 15597</strain>
    </source>
</reference>
<evidence type="ECO:0000256" key="1">
    <source>
        <dbReference type="ARBA" id="ARBA00004651"/>
    </source>
</evidence>
<evidence type="ECO:0000256" key="7">
    <source>
        <dbReference type="RuleBase" id="RU363032"/>
    </source>
</evidence>
<feature type="transmembrane region" description="Helical" evidence="7">
    <location>
        <begin position="12"/>
        <end position="33"/>
    </location>
</feature>
<dbReference type="GO" id="GO:0055085">
    <property type="term" value="P:transmembrane transport"/>
    <property type="evidence" value="ECO:0007669"/>
    <property type="project" value="InterPro"/>
</dbReference>